<feature type="coiled-coil region" evidence="1">
    <location>
        <begin position="338"/>
        <end position="487"/>
    </location>
</feature>
<dbReference type="GO" id="GO:0099518">
    <property type="term" value="P:vesicle cytoskeletal trafficking"/>
    <property type="evidence" value="ECO:0007669"/>
    <property type="project" value="TreeGrafter"/>
</dbReference>
<evidence type="ECO:0000256" key="1">
    <source>
        <dbReference type="SAM" id="Coils"/>
    </source>
</evidence>
<dbReference type="GO" id="GO:0005802">
    <property type="term" value="C:trans-Golgi network"/>
    <property type="evidence" value="ECO:0007669"/>
    <property type="project" value="TreeGrafter"/>
</dbReference>
<keyword evidence="1" id="KW-0175">Coiled coil</keyword>
<dbReference type="EMBL" id="VSRR010004112">
    <property type="protein sequence ID" value="MPC38590.1"/>
    <property type="molecule type" value="Genomic_DNA"/>
</dbReference>
<dbReference type="PANTHER" id="PTHR18911">
    <property type="entry name" value="CTCL TUMOR ANTIGEN HD-CL-01"/>
    <property type="match status" value="1"/>
</dbReference>
<gene>
    <name evidence="3" type="primary">Ccdc186</name>
    <name evidence="3" type="ORF">E2C01_032099</name>
</gene>
<feature type="compositionally biased region" description="Basic and acidic residues" evidence="2">
    <location>
        <begin position="158"/>
        <end position="167"/>
    </location>
</feature>
<feature type="compositionally biased region" description="Polar residues" evidence="2">
    <location>
        <begin position="168"/>
        <end position="180"/>
    </location>
</feature>
<feature type="region of interest" description="Disordered" evidence="2">
    <location>
        <begin position="158"/>
        <end position="180"/>
    </location>
</feature>
<feature type="region of interest" description="Disordered" evidence="2">
    <location>
        <begin position="252"/>
        <end position="284"/>
    </location>
</feature>
<dbReference type="OrthoDB" id="5583482at2759"/>
<name>A0A5B7EUH6_PORTR</name>
<accession>A0A5B7EUH6</accession>
<comment type="caution">
    <text evidence="3">The sequence shown here is derived from an EMBL/GenBank/DDBJ whole genome shotgun (WGS) entry which is preliminary data.</text>
</comment>
<proteinExistence type="predicted"/>
<evidence type="ECO:0000256" key="2">
    <source>
        <dbReference type="SAM" id="MobiDB-lite"/>
    </source>
</evidence>
<protein>
    <submittedName>
        <fullName evidence="3">Coiled-coil domain-containing protein 186</fullName>
    </submittedName>
</protein>
<feature type="region of interest" description="Disordered" evidence="2">
    <location>
        <begin position="19"/>
        <end position="55"/>
    </location>
</feature>
<dbReference type="Proteomes" id="UP000324222">
    <property type="component" value="Unassembled WGS sequence"/>
</dbReference>
<organism evidence="3 4">
    <name type="scientific">Portunus trituberculatus</name>
    <name type="common">Swimming crab</name>
    <name type="synonym">Neptunus trituberculatus</name>
    <dbReference type="NCBI Taxonomy" id="210409"/>
    <lineage>
        <taxon>Eukaryota</taxon>
        <taxon>Metazoa</taxon>
        <taxon>Ecdysozoa</taxon>
        <taxon>Arthropoda</taxon>
        <taxon>Crustacea</taxon>
        <taxon>Multicrustacea</taxon>
        <taxon>Malacostraca</taxon>
        <taxon>Eumalacostraca</taxon>
        <taxon>Eucarida</taxon>
        <taxon>Decapoda</taxon>
        <taxon>Pleocyemata</taxon>
        <taxon>Brachyura</taxon>
        <taxon>Eubrachyura</taxon>
        <taxon>Portunoidea</taxon>
        <taxon>Portunidae</taxon>
        <taxon>Portuninae</taxon>
        <taxon>Portunus</taxon>
    </lineage>
</organism>
<dbReference type="PANTHER" id="PTHR18911:SF5">
    <property type="entry name" value="COILED-COIL DOMAIN-CONTAINING PROTEIN 186"/>
    <property type="match status" value="1"/>
</dbReference>
<reference evidence="3 4" key="1">
    <citation type="submission" date="2019-05" db="EMBL/GenBank/DDBJ databases">
        <title>Another draft genome of Portunus trituberculatus and its Hox gene families provides insights of decapod evolution.</title>
        <authorList>
            <person name="Jeong J.-H."/>
            <person name="Song I."/>
            <person name="Kim S."/>
            <person name="Choi T."/>
            <person name="Kim D."/>
            <person name="Ryu S."/>
            <person name="Kim W."/>
        </authorList>
    </citation>
    <scope>NUCLEOTIDE SEQUENCE [LARGE SCALE GENOMIC DNA]</scope>
    <source>
        <tissue evidence="3">Muscle</tissue>
    </source>
</reference>
<evidence type="ECO:0000313" key="3">
    <source>
        <dbReference type="EMBL" id="MPC38590.1"/>
    </source>
</evidence>
<dbReference type="AlphaFoldDB" id="A0A5B7EUH6"/>
<evidence type="ECO:0000313" key="4">
    <source>
        <dbReference type="Proteomes" id="UP000324222"/>
    </source>
</evidence>
<dbReference type="GO" id="GO:0031267">
    <property type="term" value="F:small GTPase binding"/>
    <property type="evidence" value="ECO:0007669"/>
    <property type="project" value="TreeGrafter"/>
</dbReference>
<sequence>MSGAVLLVTCGGGGGGAVVQDTHASSTRGPPVHNKRRNKATVTQEPTRSKRSHQDKGVDVYVTLHAALMFTFYGPLYRTTASPVFVHKRETDAYFCSASFLLQMDINQSSCSSEQPTFKQTQLQECPDSTRQIIGDDSREITANTDCLVNESRHSIEISDSSTDKTSFRGSSDVINENNSSVHDKDDVALNSEDSFGDECSLSHGDGSCNPLGTTVLQDDSVVEFSLTTEKGPDTNHEMELVLAHIVGSDHENIPSQSVKMPEPPEHKGENEDETQQIPAKFEEEETEETLMKIKAKEQSNSSQFQNEISTLLSDTSALCSPTSDVEVGTVDFSSTPKENLMRMVSDLLNECDWLKKEKARLENEVDCLEADNSSLAYMAQIEALEKSLAQAQADACSWEQKLQQAEQNYMAENVKIRTDLTTRLERITKQYEAANKDKEAMVIKYATSEREVIIARKQKEALEKRMKDMEKERENLLSKNKMLISERARICQTLDAKYLWVYLKSMYGKHCSASTH</sequence>
<dbReference type="InterPro" id="IPR038830">
    <property type="entry name" value="CCDC186"/>
</dbReference>
<keyword evidence="4" id="KW-1185">Reference proteome</keyword>